<proteinExistence type="inferred from homology"/>
<reference evidence="8 9" key="1">
    <citation type="journal article" date="2018" name="IMA Fungus">
        <title>IMA Genome-F 9: Draft genome sequence of Annulohypoxylon stygium, Aspergillus mulundensis, Berkeleyomyces basicola (syn. Thielaviopsis basicola), Ceratocystis smalleyi, two Cercospora beticola strains, Coleophoma cylindrospora, Fusarium fracticaudum, Phialophora cf. hyalina, and Morchella septimelata.</title>
        <authorList>
            <person name="Wingfield B.D."/>
            <person name="Bills G.F."/>
            <person name="Dong Y."/>
            <person name="Huang W."/>
            <person name="Nel W.J."/>
            <person name="Swalarsk-Parry B.S."/>
            <person name="Vaghefi N."/>
            <person name="Wilken P.M."/>
            <person name="An Z."/>
            <person name="de Beer Z.W."/>
            <person name="De Vos L."/>
            <person name="Chen L."/>
            <person name="Duong T.A."/>
            <person name="Gao Y."/>
            <person name="Hammerbacher A."/>
            <person name="Kikkert J.R."/>
            <person name="Li Y."/>
            <person name="Li H."/>
            <person name="Li K."/>
            <person name="Li Q."/>
            <person name="Liu X."/>
            <person name="Ma X."/>
            <person name="Naidoo K."/>
            <person name="Pethybridge S.J."/>
            <person name="Sun J."/>
            <person name="Steenkamp E.T."/>
            <person name="van der Nest M.A."/>
            <person name="van Wyk S."/>
            <person name="Wingfield M.J."/>
            <person name="Xiong C."/>
            <person name="Yue Q."/>
            <person name="Zhang X."/>
        </authorList>
    </citation>
    <scope>NUCLEOTIDE SEQUENCE [LARGE SCALE GENOMIC DNA]</scope>
    <source>
        <strain evidence="8 9">BP 5553</strain>
    </source>
</reference>
<dbReference type="GeneID" id="43601824"/>
<dbReference type="Proteomes" id="UP000254866">
    <property type="component" value="Unassembled WGS sequence"/>
</dbReference>
<dbReference type="STRING" id="2656787.A0A370TDH9"/>
<dbReference type="EC" id="2.1.1.77" evidence="3"/>
<dbReference type="RefSeq" id="XP_031866241.1">
    <property type="nucleotide sequence ID" value="XM_032017598.1"/>
</dbReference>
<keyword evidence="6" id="KW-0808">Transferase</keyword>
<evidence type="ECO:0000313" key="9">
    <source>
        <dbReference type="Proteomes" id="UP000254866"/>
    </source>
</evidence>
<keyword evidence="4" id="KW-0963">Cytoplasm</keyword>
<dbReference type="Pfam" id="PF01135">
    <property type="entry name" value="PCMT"/>
    <property type="match status" value="1"/>
</dbReference>
<dbReference type="GO" id="GO:0004719">
    <property type="term" value="F:protein-L-isoaspartate (D-aspartate) O-methyltransferase activity"/>
    <property type="evidence" value="ECO:0007669"/>
    <property type="project" value="UniProtKB-EC"/>
</dbReference>
<name>A0A370TDH9_9HELO</name>
<accession>A0A370TDH9</accession>
<dbReference type="SUPFAM" id="SSF53335">
    <property type="entry name" value="S-adenosyl-L-methionine-dependent methyltransferases"/>
    <property type="match status" value="1"/>
</dbReference>
<dbReference type="Gene3D" id="3.40.50.150">
    <property type="entry name" value="Vaccinia Virus protein VP39"/>
    <property type="match status" value="1"/>
</dbReference>
<dbReference type="NCBIfam" id="TIGR00080">
    <property type="entry name" value="pimt"/>
    <property type="match status" value="1"/>
</dbReference>
<sequence>MAWRSSGHSNEGLIDNLFKHGLIKSPKVKEAMMKVDRANFCPDATSAYEDSPQPIGHSATISAPHMHANAVESLLPYLHERARILDIGSGSGYLTAVFAELACPETGKPEVQAGEKARVVGLENIPALRDLGEMNMAKTPRGRKLLDSSQVQFVVGDGRKGWGDEKGWDAIHVGAAASELHQKLIDQLRSPGRLFIPVEDPTSRWGDQHIWVVDKDENGNVKKKQMYGVRYVPLTDAPPGTAKAEDAGIP</sequence>
<evidence type="ECO:0000256" key="4">
    <source>
        <dbReference type="ARBA" id="ARBA00022490"/>
    </source>
</evidence>
<comment type="subcellular location">
    <subcellularLocation>
        <location evidence="1">Cytoplasm</location>
    </subcellularLocation>
</comment>
<evidence type="ECO:0000256" key="5">
    <source>
        <dbReference type="ARBA" id="ARBA00022603"/>
    </source>
</evidence>
<evidence type="ECO:0000256" key="7">
    <source>
        <dbReference type="ARBA" id="ARBA00022691"/>
    </source>
</evidence>
<evidence type="ECO:0000256" key="6">
    <source>
        <dbReference type="ARBA" id="ARBA00022679"/>
    </source>
</evidence>
<organism evidence="8 9">
    <name type="scientific">Venustampulla echinocandica</name>
    <dbReference type="NCBI Taxonomy" id="2656787"/>
    <lineage>
        <taxon>Eukaryota</taxon>
        <taxon>Fungi</taxon>
        <taxon>Dikarya</taxon>
        <taxon>Ascomycota</taxon>
        <taxon>Pezizomycotina</taxon>
        <taxon>Leotiomycetes</taxon>
        <taxon>Helotiales</taxon>
        <taxon>Pleuroascaceae</taxon>
        <taxon>Venustampulla</taxon>
    </lineage>
</organism>
<dbReference type="GO" id="GO:0005737">
    <property type="term" value="C:cytoplasm"/>
    <property type="evidence" value="ECO:0007669"/>
    <property type="project" value="UniProtKB-SubCell"/>
</dbReference>
<comment type="caution">
    <text evidence="8">The sequence shown here is derived from an EMBL/GenBank/DDBJ whole genome shotgun (WGS) entry which is preliminary data.</text>
</comment>
<dbReference type="PANTHER" id="PTHR11579">
    <property type="entry name" value="PROTEIN-L-ISOASPARTATE O-METHYLTRANSFERASE"/>
    <property type="match status" value="1"/>
</dbReference>
<evidence type="ECO:0000256" key="2">
    <source>
        <dbReference type="ARBA" id="ARBA00005369"/>
    </source>
</evidence>
<protein>
    <recommendedName>
        <fullName evidence="3">protein-L-isoaspartate(D-aspartate) O-methyltransferase</fullName>
        <ecNumber evidence="3">2.1.1.77</ecNumber>
    </recommendedName>
</protein>
<dbReference type="InterPro" id="IPR000682">
    <property type="entry name" value="PCMT"/>
</dbReference>
<evidence type="ECO:0000256" key="3">
    <source>
        <dbReference type="ARBA" id="ARBA00011890"/>
    </source>
</evidence>
<gene>
    <name evidence="8" type="ORF">BP5553_08975</name>
</gene>
<keyword evidence="9" id="KW-1185">Reference proteome</keyword>
<keyword evidence="7" id="KW-0949">S-adenosyl-L-methionine</keyword>
<evidence type="ECO:0000313" key="8">
    <source>
        <dbReference type="EMBL" id="RDL32519.1"/>
    </source>
</evidence>
<dbReference type="InterPro" id="IPR029063">
    <property type="entry name" value="SAM-dependent_MTases_sf"/>
</dbReference>
<keyword evidence="5" id="KW-0489">Methyltransferase</keyword>
<dbReference type="GO" id="GO:0032259">
    <property type="term" value="P:methylation"/>
    <property type="evidence" value="ECO:0007669"/>
    <property type="project" value="UniProtKB-KW"/>
</dbReference>
<dbReference type="OrthoDB" id="73890at2759"/>
<dbReference type="CDD" id="cd02440">
    <property type="entry name" value="AdoMet_MTases"/>
    <property type="match status" value="1"/>
</dbReference>
<dbReference type="EMBL" id="NPIC01000010">
    <property type="protein sequence ID" value="RDL32519.1"/>
    <property type="molecule type" value="Genomic_DNA"/>
</dbReference>
<comment type="similarity">
    <text evidence="2">Belongs to the methyltransferase superfamily. L-isoaspartyl/D-aspartyl protein methyltransferase family.</text>
</comment>
<dbReference type="PANTHER" id="PTHR11579:SF0">
    <property type="entry name" value="PROTEIN-L-ISOASPARTATE(D-ASPARTATE) O-METHYLTRANSFERASE"/>
    <property type="match status" value="1"/>
</dbReference>
<evidence type="ECO:0000256" key="1">
    <source>
        <dbReference type="ARBA" id="ARBA00004496"/>
    </source>
</evidence>
<dbReference type="AlphaFoldDB" id="A0A370TDH9"/>